<reference evidence="3 4" key="1">
    <citation type="submission" date="2019-06" db="EMBL/GenBank/DDBJ databases">
        <title>Draft genome sequence of the filamentous fungus Phialemoniopsis curvata isolated from diesel fuel.</title>
        <authorList>
            <person name="Varaljay V.A."/>
            <person name="Lyon W.J."/>
            <person name="Crouch A.L."/>
            <person name="Drake C.E."/>
            <person name="Hollomon J.M."/>
            <person name="Nadeau L.J."/>
            <person name="Nunn H.S."/>
            <person name="Stevenson B.S."/>
            <person name="Bojanowski C.L."/>
            <person name="Crookes-Goodson W.J."/>
        </authorList>
    </citation>
    <scope>NUCLEOTIDE SEQUENCE [LARGE SCALE GENOMIC DNA]</scope>
    <source>
        <strain evidence="3 4">D216</strain>
    </source>
</reference>
<gene>
    <name evidence="3" type="ORF">E0L32_000213</name>
</gene>
<dbReference type="GeneID" id="41967660"/>
<dbReference type="Gene3D" id="2.170.270.10">
    <property type="entry name" value="SET domain"/>
    <property type="match status" value="1"/>
</dbReference>
<dbReference type="Pfam" id="PF00856">
    <property type="entry name" value="SET"/>
    <property type="match status" value="1"/>
</dbReference>
<dbReference type="AlphaFoldDB" id="A0A507BF20"/>
<proteinExistence type="predicted"/>
<dbReference type="InParanoid" id="A0A507BF20"/>
<sequence length="437" mass="49007">MSSHTLLILLGLYTLIWAAKAGTTSPQSLFGGSKPNQVCPLNGLTHLLPSRDHHPWTHVPRCFQPAITSSRGRSPDNEAYCIYTDSTFRSESGITFITKPAIASYLAEKSVINPKIRSQVDQERLSEADHAARDAAAQTWPAYEALARPGRGFGLFANRTISEGEVIIVDFPHFILLHEVYRHLSEEQRQEAQWTALLSLPPSTQRELRNLAKSRDGDEIDAVMGTNSVGQVYGREGGALRHVGLPPLFARVNHACRPNAGYRLNDTTFELEIFALREIQSGEELTFNYLGEQVSRTHEERQKTFHNRWNFHCSCNLCSASADELHTSDERRLEIERTKRALERSAGYADRIRQHAVRILELYDKEGLVQPRARFYEIAAYASNQIGDVESAKRYGKLAVKAWGIVAGRKSVEVQMMRELVEDPERHASYGHAGGGG</sequence>
<dbReference type="PANTHER" id="PTHR47332">
    <property type="entry name" value="SET DOMAIN-CONTAINING PROTEIN 5"/>
    <property type="match status" value="1"/>
</dbReference>
<dbReference type="CDD" id="cd20071">
    <property type="entry name" value="SET_SMYD"/>
    <property type="match status" value="1"/>
</dbReference>
<dbReference type="STRING" id="1093900.A0A507BF20"/>
<evidence type="ECO:0000259" key="2">
    <source>
        <dbReference type="PROSITE" id="PS50280"/>
    </source>
</evidence>
<dbReference type="EMBL" id="SKBQ01000001">
    <property type="protein sequence ID" value="TPX15879.1"/>
    <property type="molecule type" value="Genomic_DNA"/>
</dbReference>
<dbReference type="RefSeq" id="XP_030997590.1">
    <property type="nucleotide sequence ID" value="XM_031136276.1"/>
</dbReference>
<accession>A0A507BF20</accession>
<dbReference type="Proteomes" id="UP000319257">
    <property type="component" value="Unassembled WGS sequence"/>
</dbReference>
<evidence type="ECO:0000313" key="4">
    <source>
        <dbReference type="Proteomes" id="UP000319257"/>
    </source>
</evidence>
<feature type="signal peptide" evidence="1">
    <location>
        <begin position="1"/>
        <end position="18"/>
    </location>
</feature>
<dbReference type="PROSITE" id="PS50280">
    <property type="entry name" value="SET"/>
    <property type="match status" value="1"/>
</dbReference>
<feature type="domain" description="SET" evidence="2">
    <location>
        <begin position="123"/>
        <end position="290"/>
    </location>
</feature>
<feature type="chain" id="PRO_5021455956" description="SET domain-containing protein" evidence="1">
    <location>
        <begin position="19"/>
        <end position="437"/>
    </location>
</feature>
<dbReference type="OrthoDB" id="438641at2759"/>
<evidence type="ECO:0000256" key="1">
    <source>
        <dbReference type="SAM" id="SignalP"/>
    </source>
</evidence>
<comment type="caution">
    <text evidence="3">The sequence shown here is derived from an EMBL/GenBank/DDBJ whole genome shotgun (WGS) entry which is preliminary data.</text>
</comment>
<dbReference type="InterPro" id="IPR046341">
    <property type="entry name" value="SET_dom_sf"/>
</dbReference>
<keyword evidence="1" id="KW-0732">Signal</keyword>
<protein>
    <recommendedName>
        <fullName evidence="2">SET domain-containing protein</fullName>
    </recommendedName>
</protein>
<dbReference type="InterPro" id="IPR001214">
    <property type="entry name" value="SET_dom"/>
</dbReference>
<dbReference type="SMART" id="SM00317">
    <property type="entry name" value="SET"/>
    <property type="match status" value="1"/>
</dbReference>
<dbReference type="InterPro" id="IPR053185">
    <property type="entry name" value="SET_domain_protein"/>
</dbReference>
<keyword evidence="4" id="KW-1185">Reference proteome</keyword>
<organism evidence="3 4">
    <name type="scientific">Thyridium curvatum</name>
    <dbReference type="NCBI Taxonomy" id="1093900"/>
    <lineage>
        <taxon>Eukaryota</taxon>
        <taxon>Fungi</taxon>
        <taxon>Dikarya</taxon>
        <taxon>Ascomycota</taxon>
        <taxon>Pezizomycotina</taxon>
        <taxon>Sordariomycetes</taxon>
        <taxon>Sordariomycetidae</taxon>
        <taxon>Thyridiales</taxon>
        <taxon>Thyridiaceae</taxon>
        <taxon>Thyridium</taxon>
    </lineage>
</organism>
<dbReference type="SUPFAM" id="SSF82199">
    <property type="entry name" value="SET domain"/>
    <property type="match status" value="1"/>
</dbReference>
<evidence type="ECO:0000313" key="3">
    <source>
        <dbReference type="EMBL" id="TPX15879.1"/>
    </source>
</evidence>
<name>A0A507BF20_9PEZI</name>
<dbReference type="PANTHER" id="PTHR47332:SF6">
    <property type="entry name" value="SET DOMAIN-CONTAINING PROTEIN"/>
    <property type="match status" value="1"/>
</dbReference>